<dbReference type="STRING" id="583356.Igag_0995"/>
<evidence type="ECO:0000313" key="1">
    <source>
        <dbReference type="EMBL" id="ADM27810.1"/>
    </source>
</evidence>
<dbReference type="Proteomes" id="UP000001304">
    <property type="component" value="Chromosome"/>
</dbReference>
<name>E0SNL4_IGNAA</name>
<sequence length="49" mass="5349">MYISIDSLEDFHKTVSRAISCDSNNTAIQRYIDGIVGSITGGWIGLENS</sequence>
<reference evidence="1 2" key="1">
    <citation type="journal article" date="2010" name="Stand. Genomic Sci.">
        <title>Complete genome sequence of Ignisphaera aggregans type strain (AQ1.S1).</title>
        <authorList>
            <person name="Goker M."/>
            <person name="Held B."/>
            <person name="Lapidus A."/>
            <person name="Nolan M."/>
            <person name="Spring S."/>
            <person name="Yasawong M."/>
            <person name="Lucas S."/>
            <person name="Glavina Del Rio T."/>
            <person name="Tice H."/>
            <person name="Cheng J.F."/>
            <person name="Goodwin L."/>
            <person name="Tapia R."/>
            <person name="Pitluck S."/>
            <person name="Liolios K."/>
            <person name="Ivanova N."/>
            <person name="Mavromatis K."/>
            <person name="Mikhailova N."/>
            <person name="Pati A."/>
            <person name="Chen A."/>
            <person name="Palaniappan K."/>
            <person name="Brambilla E."/>
            <person name="Land M."/>
            <person name="Hauser L."/>
            <person name="Chang Y.J."/>
            <person name="Jeffries C.D."/>
            <person name="Brettin T."/>
            <person name="Detter J.C."/>
            <person name="Han C."/>
            <person name="Rohde M."/>
            <person name="Sikorski J."/>
            <person name="Woyke T."/>
            <person name="Bristow J."/>
            <person name="Eisen J.A."/>
            <person name="Markowitz V."/>
            <person name="Hugenholtz P."/>
            <person name="Kyrpides N.C."/>
            <person name="Klenk H.P."/>
        </authorList>
    </citation>
    <scope>NUCLEOTIDE SEQUENCE [LARGE SCALE GENOMIC DNA]</scope>
    <source>
        <strain evidence="2">DSM 17230 / JCM 13409 / AQ1.S1</strain>
    </source>
</reference>
<organism evidence="1 2">
    <name type="scientific">Ignisphaera aggregans (strain DSM 17230 / JCM 13409 / AQ1.S1)</name>
    <dbReference type="NCBI Taxonomy" id="583356"/>
    <lineage>
        <taxon>Archaea</taxon>
        <taxon>Thermoproteota</taxon>
        <taxon>Thermoprotei</taxon>
        <taxon>Desulfurococcales</taxon>
        <taxon>Desulfurococcaceae</taxon>
        <taxon>Ignisphaera</taxon>
    </lineage>
</organism>
<dbReference type="BioCyc" id="IAGG583356:GHAH-978-MONOMER"/>
<dbReference type="KEGG" id="iag:Igag_0995"/>
<dbReference type="AlphaFoldDB" id="E0SNL4"/>
<evidence type="ECO:0000313" key="2">
    <source>
        <dbReference type="Proteomes" id="UP000001304"/>
    </source>
</evidence>
<accession>E0SNL4</accession>
<protein>
    <submittedName>
        <fullName evidence="1">Uncharacterized protein</fullName>
    </submittedName>
</protein>
<proteinExistence type="predicted"/>
<gene>
    <name evidence="1" type="ordered locus">Igag_0995</name>
</gene>
<keyword evidence="2" id="KW-1185">Reference proteome</keyword>
<dbReference type="EMBL" id="CP002098">
    <property type="protein sequence ID" value="ADM27810.1"/>
    <property type="molecule type" value="Genomic_DNA"/>
</dbReference>
<dbReference type="HOGENOM" id="CLU_3130804_0_0_2"/>